<protein>
    <recommendedName>
        <fullName evidence="2">carbonic anhydrase</fullName>
        <ecNumber evidence="2">4.2.1.1</ecNumber>
    </recommendedName>
</protein>
<dbReference type="InterPro" id="IPR023561">
    <property type="entry name" value="Carbonic_anhydrase_a-class"/>
</dbReference>
<evidence type="ECO:0000256" key="3">
    <source>
        <dbReference type="ARBA" id="ARBA00022723"/>
    </source>
</evidence>
<keyword evidence="4" id="KW-0862">Zinc</keyword>
<dbReference type="InterPro" id="IPR001148">
    <property type="entry name" value="CA_dom"/>
</dbReference>
<evidence type="ECO:0000256" key="2">
    <source>
        <dbReference type="ARBA" id="ARBA00012925"/>
    </source>
</evidence>
<reference evidence="9" key="1">
    <citation type="journal article" date="2015" name="PLoS ONE">
        <title>What's in the Gift? Towards a Molecular Dissection of Nuptial Feeding in a Cricket.</title>
        <authorList>
            <person name="Pauchet Y."/>
            <person name="Wielsch N."/>
            <person name="Wilkinson P.A."/>
            <person name="Sakaluk S.K."/>
            <person name="Svatos A."/>
            <person name="Ffrench-Constant R.H."/>
            <person name="Hunt J."/>
            <person name="Heckel D.G."/>
        </authorList>
    </citation>
    <scope>NUCLEOTIDE SEQUENCE</scope>
    <source>
        <tissue evidence="9">Accessory gland</tissue>
    </source>
</reference>
<dbReference type="EMBL" id="KT355870">
    <property type="protein sequence ID" value="ALI59673.1"/>
    <property type="molecule type" value="mRNA"/>
</dbReference>
<evidence type="ECO:0000259" key="8">
    <source>
        <dbReference type="PROSITE" id="PS51144"/>
    </source>
</evidence>
<evidence type="ECO:0000256" key="6">
    <source>
        <dbReference type="ARBA" id="ARBA00048348"/>
    </source>
</evidence>
<dbReference type="PANTHER" id="PTHR18952">
    <property type="entry name" value="CARBONIC ANHYDRASE"/>
    <property type="match status" value="1"/>
</dbReference>
<evidence type="ECO:0000256" key="5">
    <source>
        <dbReference type="ARBA" id="ARBA00023239"/>
    </source>
</evidence>
<proteinExistence type="evidence at transcript level"/>
<feature type="chain" id="PRO_5006042314" description="carbonic anhydrase" evidence="7">
    <location>
        <begin position="21"/>
        <end position="285"/>
    </location>
</feature>
<dbReference type="GO" id="GO:0008270">
    <property type="term" value="F:zinc ion binding"/>
    <property type="evidence" value="ECO:0007669"/>
    <property type="project" value="InterPro"/>
</dbReference>
<keyword evidence="5" id="KW-0456">Lyase</keyword>
<dbReference type="PANTHER" id="PTHR18952:SF265">
    <property type="entry name" value="CARBONIC ANHYDRASE"/>
    <property type="match status" value="1"/>
</dbReference>
<keyword evidence="3" id="KW-0479">Metal-binding</keyword>
<comment type="similarity">
    <text evidence="1">Belongs to the alpha-carbonic anhydrase family.</text>
</comment>
<evidence type="ECO:0000256" key="7">
    <source>
        <dbReference type="SAM" id="SignalP"/>
    </source>
</evidence>
<comment type="catalytic activity">
    <reaction evidence="6">
        <text>hydrogencarbonate + H(+) = CO2 + H2O</text>
        <dbReference type="Rhea" id="RHEA:10748"/>
        <dbReference type="ChEBI" id="CHEBI:15377"/>
        <dbReference type="ChEBI" id="CHEBI:15378"/>
        <dbReference type="ChEBI" id="CHEBI:16526"/>
        <dbReference type="ChEBI" id="CHEBI:17544"/>
        <dbReference type="EC" id="4.2.1.1"/>
    </reaction>
</comment>
<name>A0A0P0AJM8_9ORTH</name>
<dbReference type="CDD" id="cd00326">
    <property type="entry name" value="alpha_CA"/>
    <property type="match status" value="1"/>
</dbReference>
<dbReference type="InterPro" id="IPR036398">
    <property type="entry name" value="CA_dom_sf"/>
</dbReference>
<dbReference type="PROSITE" id="PS51144">
    <property type="entry name" value="ALPHA_CA_2"/>
    <property type="match status" value="1"/>
</dbReference>
<evidence type="ECO:0000256" key="1">
    <source>
        <dbReference type="ARBA" id="ARBA00010718"/>
    </source>
</evidence>
<sequence length="285" mass="32487">MGNSRYSLFIGAMLLAVCSAEVGVWNGTENAEDWVKSFPECGGKEQSPIEILSGAAKIWTPTEQKKNKFEMKFDNYDKSGTVKPYLTGYLPNITFEFPSTSEAPRITLTQRGETVEYFLTNIHFHWPGEHTFDGQSFDFETHVVHRNLEKNRVIALAYLINICRDSSEEEIVMYDQISAAQKNEKSGSSYSYSGGPTLFVPRNYECGYYKYDGSFTTPPCTEGVTWFVYRKPLCVAQDVIDAFKKMKNKDGQLVQSNNRPIQESNREVVYLSCNEDAYNDEDDEK</sequence>
<feature type="domain" description="Alpha-carbonic anhydrase" evidence="8">
    <location>
        <begin position="23"/>
        <end position="273"/>
    </location>
</feature>
<feature type="signal peptide" evidence="7">
    <location>
        <begin position="1"/>
        <end position="20"/>
    </location>
</feature>
<accession>A0A0P0AJM8</accession>
<dbReference type="Pfam" id="PF00194">
    <property type="entry name" value="Carb_anhydrase"/>
    <property type="match status" value="1"/>
</dbReference>
<dbReference type="Gene3D" id="3.10.200.10">
    <property type="entry name" value="Alpha carbonic anhydrase"/>
    <property type="match status" value="1"/>
</dbReference>
<evidence type="ECO:0000256" key="4">
    <source>
        <dbReference type="ARBA" id="ARBA00022833"/>
    </source>
</evidence>
<evidence type="ECO:0000313" key="9">
    <source>
        <dbReference type="EMBL" id="ALI59673.1"/>
    </source>
</evidence>
<dbReference type="AlphaFoldDB" id="A0A0P0AJM8"/>
<dbReference type="EC" id="4.2.1.1" evidence="2"/>
<dbReference type="SUPFAM" id="SSF51069">
    <property type="entry name" value="Carbonic anhydrase"/>
    <property type="match status" value="1"/>
</dbReference>
<dbReference type="GO" id="GO:0004089">
    <property type="term" value="F:carbonate dehydratase activity"/>
    <property type="evidence" value="ECO:0007669"/>
    <property type="project" value="UniProtKB-EC"/>
</dbReference>
<keyword evidence="7" id="KW-0732">Signal</keyword>
<dbReference type="SMART" id="SM01057">
    <property type="entry name" value="Carb_anhydrase"/>
    <property type="match status" value="1"/>
</dbReference>
<organism evidence="9">
    <name type="scientific">Gryllodes sigillatus</name>
    <dbReference type="NCBI Taxonomy" id="13551"/>
    <lineage>
        <taxon>Eukaryota</taxon>
        <taxon>Metazoa</taxon>
        <taxon>Ecdysozoa</taxon>
        <taxon>Arthropoda</taxon>
        <taxon>Hexapoda</taxon>
        <taxon>Insecta</taxon>
        <taxon>Pterygota</taxon>
        <taxon>Neoptera</taxon>
        <taxon>Polyneoptera</taxon>
        <taxon>Orthoptera</taxon>
        <taxon>Ensifera</taxon>
        <taxon>Gryllidea</taxon>
        <taxon>Grylloidea</taxon>
        <taxon>Gryllidae</taxon>
        <taxon>Gryllinae</taxon>
        <taxon>Gryllodes</taxon>
    </lineage>
</organism>